<keyword evidence="6" id="KW-0285">Flavoprotein</keyword>
<dbReference type="SUPFAM" id="SSF56425">
    <property type="entry name" value="Succinate dehydrogenase/fumarate reductase flavoprotein, catalytic domain"/>
    <property type="match status" value="1"/>
</dbReference>
<dbReference type="EC" id="1.4.3.16" evidence="4"/>
<reference evidence="13 14" key="1">
    <citation type="journal article" date="2017" name="Genome Announc.">
        <title>Draft Genome Sequence of Romboutsia weinsteinii sp. nov. Strain CCRI-19649(T) Isolated from Surface Water.</title>
        <authorList>
            <person name="Maheux A.F."/>
            <person name="Boudreau D.K."/>
            <person name="Berube E."/>
            <person name="Boissinot M."/>
            <person name="Cantin P."/>
            <person name="Raymond F."/>
            <person name="Corbeil J."/>
            <person name="Omar R.F."/>
            <person name="Bergeron M.G."/>
        </authorList>
    </citation>
    <scope>NUCLEOTIDE SEQUENCE [LARGE SCALE GENOMIC DNA]</scope>
    <source>
        <strain evidence="13 14">CCRI-19649</strain>
    </source>
</reference>
<dbReference type="EMBL" id="NOJY02000007">
    <property type="protein sequence ID" value="RDY28309.1"/>
    <property type="molecule type" value="Genomic_DNA"/>
</dbReference>
<dbReference type="InterPro" id="IPR005288">
    <property type="entry name" value="NadB"/>
</dbReference>
<evidence type="ECO:0000256" key="7">
    <source>
        <dbReference type="ARBA" id="ARBA00022642"/>
    </source>
</evidence>
<keyword evidence="9 13" id="KW-0560">Oxidoreductase</keyword>
<accession>A0A371J6B4</accession>
<comment type="catalytic activity">
    <reaction evidence="11">
        <text>L-aspartate + O2 = iminosuccinate + H2O2</text>
        <dbReference type="Rhea" id="RHEA:25876"/>
        <dbReference type="ChEBI" id="CHEBI:15379"/>
        <dbReference type="ChEBI" id="CHEBI:16240"/>
        <dbReference type="ChEBI" id="CHEBI:29991"/>
        <dbReference type="ChEBI" id="CHEBI:77875"/>
        <dbReference type="EC" id="1.4.3.16"/>
    </reaction>
    <physiologicalReaction direction="left-to-right" evidence="11">
        <dbReference type="Rhea" id="RHEA:25877"/>
    </physiologicalReaction>
</comment>
<evidence type="ECO:0000256" key="10">
    <source>
        <dbReference type="ARBA" id="ARBA00030386"/>
    </source>
</evidence>
<dbReference type="GO" id="GO:0008734">
    <property type="term" value="F:L-aspartate oxidase activity"/>
    <property type="evidence" value="ECO:0007669"/>
    <property type="project" value="UniProtKB-EC"/>
</dbReference>
<dbReference type="GO" id="GO:0033765">
    <property type="term" value="F:steroid dehydrogenase activity, acting on the CH-CH group of donors"/>
    <property type="evidence" value="ECO:0007669"/>
    <property type="project" value="UniProtKB-ARBA"/>
</dbReference>
<evidence type="ECO:0000256" key="1">
    <source>
        <dbReference type="ARBA" id="ARBA00001974"/>
    </source>
</evidence>
<dbReference type="NCBIfam" id="NF004820">
    <property type="entry name" value="PRK06175.1"/>
    <property type="match status" value="1"/>
</dbReference>
<keyword evidence="14" id="KW-1185">Reference proteome</keyword>
<dbReference type="PANTHER" id="PTHR42716:SF2">
    <property type="entry name" value="L-ASPARTATE OXIDASE, CHLOROPLASTIC"/>
    <property type="match status" value="1"/>
</dbReference>
<comment type="caution">
    <text evidence="13">The sequence shown here is derived from an EMBL/GenBank/DDBJ whole genome shotgun (WGS) entry which is preliminary data.</text>
</comment>
<organism evidence="13 14">
    <name type="scientific">Romboutsia weinsteinii</name>
    <dbReference type="NCBI Taxonomy" id="2020949"/>
    <lineage>
        <taxon>Bacteria</taxon>
        <taxon>Bacillati</taxon>
        <taxon>Bacillota</taxon>
        <taxon>Clostridia</taxon>
        <taxon>Peptostreptococcales</taxon>
        <taxon>Peptostreptococcaceae</taxon>
        <taxon>Romboutsia</taxon>
    </lineage>
</organism>
<evidence type="ECO:0000256" key="3">
    <source>
        <dbReference type="ARBA" id="ARBA00008562"/>
    </source>
</evidence>
<dbReference type="RefSeq" id="WP_094367224.1">
    <property type="nucleotide sequence ID" value="NZ_NOJY02000007.1"/>
</dbReference>
<dbReference type="Gene3D" id="3.50.50.60">
    <property type="entry name" value="FAD/NAD(P)-binding domain"/>
    <property type="match status" value="1"/>
</dbReference>
<evidence type="ECO:0000256" key="11">
    <source>
        <dbReference type="ARBA" id="ARBA00048305"/>
    </source>
</evidence>
<proteinExistence type="inferred from homology"/>
<dbReference type="PANTHER" id="PTHR42716">
    <property type="entry name" value="L-ASPARTATE OXIDASE"/>
    <property type="match status" value="1"/>
</dbReference>
<dbReference type="InterPro" id="IPR027477">
    <property type="entry name" value="Succ_DH/fumarate_Rdtase_cat_sf"/>
</dbReference>
<dbReference type="SUPFAM" id="SSF51905">
    <property type="entry name" value="FAD/NAD(P)-binding domain"/>
    <property type="match status" value="1"/>
</dbReference>
<gene>
    <name evidence="13" type="ORF">CHL78_005255</name>
</gene>
<evidence type="ECO:0000256" key="6">
    <source>
        <dbReference type="ARBA" id="ARBA00022630"/>
    </source>
</evidence>
<evidence type="ECO:0000259" key="12">
    <source>
        <dbReference type="Pfam" id="PF00890"/>
    </source>
</evidence>
<keyword evidence="7" id="KW-0662">Pyridine nucleotide biosynthesis</keyword>
<dbReference type="PRINTS" id="PR00368">
    <property type="entry name" value="FADPNR"/>
</dbReference>
<dbReference type="Pfam" id="PF00890">
    <property type="entry name" value="FAD_binding_2"/>
    <property type="match status" value="1"/>
</dbReference>
<dbReference type="InterPro" id="IPR003953">
    <property type="entry name" value="FAD-dep_OxRdtase_2_FAD-bd"/>
</dbReference>
<dbReference type="OrthoDB" id="9806724at2"/>
<dbReference type="Gene3D" id="3.90.700.10">
    <property type="entry name" value="Succinate dehydrogenase/fumarate reductase flavoprotein, catalytic domain"/>
    <property type="match status" value="1"/>
</dbReference>
<evidence type="ECO:0000256" key="4">
    <source>
        <dbReference type="ARBA" id="ARBA00012173"/>
    </source>
</evidence>
<keyword evidence="8" id="KW-0274">FAD</keyword>
<name>A0A371J6B4_9FIRM</name>
<dbReference type="FunFam" id="3.90.700.10:FF:000002">
    <property type="entry name" value="L-aspartate oxidase"/>
    <property type="match status" value="1"/>
</dbReference>
<evidence type="ECO:0000313" key="14">
    <source>
        <dbReference type="Proteomes" id="UP000215694"/>
    </source>
</evidence>
<dbReference type="Proteomes" id="UP000215694">
    <property type="component" value="Unassembled WGS sequence"/>
</dbReference>
<dbReference type="UniPathway" id="UPA00253">
    <property type="reaction ID" value="UER00326"/>
</dbReference>
<sequence>MNNKVDVLIVGSGVSGLYCALNLDQSLKVLVISKSKLEENNTYLAQGGISTAKDESDIELFIQDTLKAGRYKNKLDSVKILAKESIENINKILSYGLQIDKVNGDIDYTKEGAHSTNRIVHSKDNTGEVVHKILLKEARKRKNIVILEDLYLLDIINDNGKCVGGIMINNENIKVVHSKVVVLATGGIGGIFKNSTNQRNLIGDGISISLKHNIKLKDIDYIQIHPTAFYEDDKSGRRLLISESLRGEGAKLLNKNKERFVDELLPRDIVSNAIYRQMKKDRIPYVYLDATHFDKHYLINRFKFIYEQCLEKGIDISKEYIKVSPAQHYFMGGIEVDLNSNTSMKNLFAVGEISCTGVHGANRLASNSLLEGLVFSNRAANKINSIVDIIEINTNKTVYNKLNFNCLDLNKIEEENKLMVINEIKRNRGDLQDELFDY</sequence>
<evidence type="ECO:0000256" key="2">
    <source>
        <dbReference type="ARBA" id="ARBA00004950"/>
    </source>
</evidence>
<protein>
    <recommendedName>
        <fullName evidence="5">L-aspartate oxidase</fullName>
        <ecNumber evidence="4">1.4.3.16</ecNumber>
    </recommendedName>
    <alternativeName>
        <fullName evidence="10">Quinolinate synthase B</fullName>
    </alternativeName>
</protein>
<comment type="pathway">
    <text evidence="2">Cofactor biosynthesis; NAD(+) biosynthesis; iminoaspartate from L-aspartate (oxidase route): step 1/1.</text>
</comment>
<evidence type="ECO:0000256" key="5">
    <source>
        <dbReference type="ARBA" id="ARBA00021901"/>
    </source>
</evidence>
<evidence type="ECO:0000256" key="9">
    <source>
        <dbReference type="ARBA" id="ARBA00023002"/>
    </source>
</evidence>
<evidence type="ECO:0000313" key="13">
    <source>
        <dbReference type="EMBL" id="RDY28309.1"/>
    </source>
</evidence>
<evidence type="ECO:0000256" key="8">
    <source>
        <dbReference type="ARBA" id="ARBA00022827"/>
    </source>
</evidence>
<feature type="domain" description="FAD-dependent oxidoreductase 2 FAD-binding" evidence="12">
    <location>
        <begin position="6"/>
        <end position="369"/>
    </location>
</feature>
<comment type="similarity">
    <text evidence="3">Belongs to the FAD-dependent oxidoreductase 2 family. NadB subfamily.</text>
</comment>
<dbReference type="AlphaFoldDB" id="A0A371J6B4"/>
<dbReference type="GO" id="GO:0034628">
    <property type="term" value="P:'de novo' NAD+ biosynthetic process from L-aspartate"/>
    <property type="evidence" value="ECO:0007669"/>
    <property type="project" value="TreeGrafter"/>
</dbReference>
<dbReference type="InterPro" id="IPR036188">
    <property type="entry name" value="FAD/NAD-bd_sf"/>
</dbReference>
<comment type="cofactor">
    <cofactor evidence="1">
        <name>FAD</name>
        <dbReference type="ChEBI" id="CHEBI:57692"/>
    </cofactor>
</comment>